<dbReference type="OrthoDB" id="9800374at2"/>
<dbReference type="EMBL" id="SLXK01000022">
    <property type="protein sequence ID" value="TCP24939.1"/>
    <property type="molecule type" value="Genomic_DNA"/>
</dbReference>
<dbReference type="PANTHER" id="PTHR38465:SF1">
    <property type="entry name" value="HTH-TYPE TRANSCRIPTIONAL REGULATOR MJ1563-RELATED"/>
    <property type="match status" value="1"/>
</dbReference>
<dbReference type="InterPro" id="IPR036388">
    <property type="entry name" value="WH-like_DNA-bd_sf"/>
</dbReference>
<sequence length="188" mass="22121">MDENKQPSAELEINQAEEIVIHSIAETMDLYGITSSIGRLYAIMYFKQHPMTLDEMKDEVGMSKPSMSTAVRQLQEINIVKKIWQKGSRKDHFVAEKNFFNYFSQFFGTKWKREAELNLFAIEQAEHRLQAVMEDEKNEESLKERAEQDLQQLDGYRKYCYWLQKLVNSMESGEIFDLLPMDNSNSKK</sequence>
<keyword evidence="1 4" id="KW-0805">Transcription regulation</keyword>
<evidence type="ECO:0000313" key="7">
    <source>
        <dbReference type="Proteomes" id="UP000295416"/>
    </source>
</evidence>
<feature type="coiled-coil region" evidence="5">
    <location>
        <begin position="122"/>
        <end position="149"/>
    </location>
</feature>
<dbReference type="Gene3D" id="1.10.10.10">
    <property type="entry name" value="Winged helix-like DNA-binding domain superfamily/Winged helix DNA-binding domain"/>
    <property type="match status" value="1"/>
</dbReference>
<name>A0A4R2NSK0_9BACL</name>
<keyword evidence="3 4" id="KW-0804">Transcription</keyword>
<dbReference type="PIRSF" id="PIRSF006707">
    <property type="entry name" value="MJ1563"/>
    <property type="match status" value="1"/>
</dbReference>
<evidence type="ECO:0000256" key="5">
    <source>
        <dbReference type="SAM" id="Coils"/>
    </source>
</evidence>
<dbReference type="AlphaFoldDB" id="A0A4R2NSK0"/>
<dbReference type="InterPro" id="IPR052362">
    <property type="entry name" value="HTH-GbsR_regulator"/>
</dbReference>
<organism evidence="6 7">
    <name type="scientific">Scopulibacillus darangshiensis</name>
    <dbReference type="NCBI Taxonomy" id="442528"/>
    <lineage>
        <taxon>Bacteria</taxon>
        <taxon>Bacillati</taxon>
        <taxon>Bacillota</taxon>
        <taxon>Bacilli</taxon>
        <taxon>Bacillales</taxon>
        <taxon>Sporolactobacillaceae</taxon>
        <taxon>Scopulibacillus</taxon>
    </lineage>
</organism>
<keyword evidence="5" id="KW-0175">Coiled coil</keyword>
<keyword evidence="7" id="KW-1185">Reference proteome</keyword>
<dbReference type="SUPFAM" id="SSF46785">
    <property type="entry name" value="Winged helix' DNA-binding domain"/>
    <property type="match status" value="1"/>
</dbReference>
<evidence type="ECO:0000256" key="2">
    <source>
        <dbReference type="ARBA" id="ARBA00023125"/>
    </source>
</evidence>
<comment type="caution">
    <text evidence="6">The sequence shown here is derived from an EMBL/GenBank/DDBJ whole genome shotgun (WGS) entry which is preliminary data.</text>
</comment>
<evidence type="ECO:0000256" key="1">
    <source>
        <dbReference type="ARBA" id="ARBA00023015"/>
    </source>
</evidence>
<evidence type="ECO:0000313" key="6">
    <source>
        <dbReference type="EMBL" id="TCP24939.1"/>
    </source>
</evidence>
<accession>A0A4R2NSK0</accession>
<proteinExistence type="inferred from homology"/>
<keyword evidence="2 4" id="KW-0238">DNA-binding</keyword>
<dbReference type="GO" id="GO:0003677">
    <property type="term" value="F:DNA binding"/>
    <property type="evidence" value="ECO:0007669"/>
    <property type="project" value="UniProtKB-UniRule"/>
</dbReference>
<evidence type="ECO:0000256" key="3">
    <source>
        <dbReference type="ARBA" id="ARBA00023163"/>
    </source>
</evidence>
<dbReference type="InterPro" id="IPR026282">
    <property type="entry name" value="MJ1563"/>
</dbReference>
<protein>
    <recommendedName>
        <fullName evidence="4">HTH-type transcriptional regulator</fullName>
    </recommendedName>
</protein>
<evidence type="ECO:0000256" key="4">
    <source>
        <dbReference type="PIRNR" id="PIRNR006707"/>
    </source>
</evidence>
<dbReference type="NCBIfam" id="NF047500">
    <property type="entry name" value="choline_R_CudC"/>
    <property type="match status" value="1"/>
</dbReference>
<dbReference type="RefSeq" id="WP_132746836.1">
    <property type="nucleotide sequence ID" value="NZ_SLXK01000022.1"/>
</dbReference>
<gene>
    <name evidence="6" type="ORF">EV207_12242</name>
</gene>
<reference evidence="6 7" key="1">
    <citation type="submission" date="2019-03" db="EMBL/GenBank/DDBJ databases">
        <title>Genomic Encyclopedia of Type Strains, Phase IV (KMG-IV): sequencing the most valuable type-strain genomes for metagenomic binning, comparative biology and taxonomic classification.</title>
        <authorList>
            <person name="Goeker M."/>
        </authorList>
    </citation>
    <scope>NUCLEOTIDE SEQUENCE [LARGE SCALE GENOMIC DNA]</scope>
    <source>
        <strain evidence="6 7">DSM 19377</strain>
    </source>
</reference>
<comment type="similarity">
    <text evidence="4">Belongs to the GbsR family.</text>
</comment>
<dbReference type="InterPro" id="IPR036390">
    <property type="entry name" value="WH_DNA-bd_sf"/>
</dbReference>
<dbReference type="PANTHER" id="PTHR38465">
    <property type="entry name" value="HTH-TYPE TRANSCRIPTIONAL REGULATOR MJ1563-RELATED"/>
    <property type="match status" value="1"/>
</dbReference>
<dbReference type="Proteomes" id="UP000295416">
    <property type="component" value="Unassembled WGS sequence"/>
</dbReference>